<dbReference type="GO" id="GO:0005886">
    <property type="term" value="C:plasma membrane"/>
    <property type="evidence" value="ECO:0007669"/>
    <property type="project" value="UniProtKB-SubCell"/>
</dbReference>
<dbReference type="InterPro" id="IPR011527">
    <property type="entry name" value="ABC1_TM_dom"/>
</dbReference>
<dbReference type="PROSITE" id="PS50929">
    <property type="entry name" value="ABC_TM1F"/>
    <property type="match status" value="1"/>
</dbReference>
<comment type="subcellular location">
    <subcellularLocation>
        <location evidence="1">Cell membrane</location>
        <topology evidence="1">Multi-pass membrane protein</topology>
    </subcellularLocation>
</comment>
<evidence type="ECO:0000256" key="7">
    <source>
        <dbReference type="SAM" id="Phobius"/>
    </source>
</evidence>
<keyword evidence="5 7" id="KW-1133">Transmembrane helix</keyword>
<comment type="caution">
    <text evidence="10">The sequence shown here is derived from an EMBL/GenBank/DDBJ whole genome shotgun (WGS) entry which is preliminary data.</text>
</comment>
<gene>
    <name evidence="10" type="ORF">AMK68_02450</name>
</gene>
<evidence type="ECO:0000256" key="3">
    <source>
        <dbReference type="ARBA" id="ARBA00022741"/>
    </source>
</evidence>
<accession>A0A0S7XQF5</accession>
<evidence type="ECO:0000313" key="10">
    <source>
        <dbReference type="EMBL" id="KPJ64076.1"/>
    </source>
</evidence>
<keyword evidence="6 7" id="KW-0472">Membrane</keyword>
<feature type="transmembrane region" description="Helical" evidence="7">
    <location>
        <begin position="129"/>
        <end position="148"/>
    </location>
</feature>
<feature type="transmembrane region" description="Helical" evidence="7">
    <location>
        <begin position="27"/>
        <end position="51"/>
    </location>
</feature>
<evidence type="ECO:0000256" key="5">
    <source>
        <dbReference type="ARBA" id="ARBA00022989"/>
    </source>
</evidence>
<dbReference type="EMBL" id="LIZY01000044">
    <property type="protein sequence ID" value="KPJ64076.1"/>
    <property type="molecule type" value="Genomic_DNA"/>
</dbReference>
<dbReference type="PANTHER" id="PTHR24221:SF654">
    <property type="entry name" value="ATP-BINDING CASSETTE SUB-FAMILY B MEMBER 6"/>
    <property type="match status" value="1"/>
</dbReference>
<sequence length="558" mass="61040">MIGVDAAAGGRVAKLPFPPLIAFRSPYWSMILLLVLMLVAYLIVCSCHYGATYIGHDLGQRVVATLRRRIFDRLQRLSMSFHDSWRTGELMSRATQDVTLVQRFVGLQLAESVSAMATVVVGAATLLKFSWQLTLLGVIFGPVVSIVVRKAGVRMRRSVGALQGKVADLSARLQERLLSIRVVQSFAREDYEIEQFDRVNRDTVRAYMRVARVDAAQPAIVQFVSAVGLVSGLGIAGWLLLVGALAGSALLPFFYAAQRVGSQVTRLGRLHLNIQQGLAGAGRVFEILDREPDVRDEPGAVELPPVGGRIALRGVSFRYPTGEIVLRNMNVEIAPGEVVALAGPSGAGKTSLANLIPRFYDPGEGCVDIDGRDVRSVTLRSLRSQIGLVPQETMLFGGTIYDNIRYGRLEATREEVIASARAANAHDFIVELPDGYDTEVGERGVKLSGGQRQRIAIARALLKDPRILILDEATSSLDTESEALVQEALERLMKGRTTLVIAHRLSTIRNADRILVLSDGRIVEEGRHDELLALGGVYARLYEHQYRLLDVPSEGALE</sequence>
<dbReference type="PANTHER" id="PTHR24221">
    <property type="entry name" value="ATP-BINDING CASSETTE SUB-FAMILY B"/>
    <property type="match status" value="1"/>
</dbReference>
<dbReference type="InterPro" id="IPR027417">
    <property type="entry name" value="P-loop_NTPase"/>
</dbReference>
<keyword evidence="3" id="KW-0547">Nucleotide-binding</keyword>
<dbReference type="FunFam" id="3.40.50.300:FF:000218">
    <property type="entry name" value="Multidrug ABC transporter ATP-binding protein"/>
    <property type="match status" value="1"/>
</dbReference>
<keyword evidence="2 7" id="KW-0812">Transmembrane</keyword>
<feature type="domain" description="ABC transporter" evidence="8">
    <location>
        <begin position="310"/>
        <end position="544"/>
    </location>
</feature>
<dbReference type="Gene3D" id="1.20.1560.10">
    <property type="entry name" value="ABC transporter type 1, transmembrane domain"/>
    <property type="match status" value="1"/>
</dbReference>
<dbReference type="InterPro" id="IPR003593">
    <property type="entry name" value="AAA+_ATPase"/>
</dbReference>
<feature type="transmembrane region" description="Helical" evidence="7">
    <location>
        <begin position="100"/>
        <end position="123"/>
    </location>
</feature>
<dbReference type="CDD" id="cd18552">
    <property type="entry name" value="ABC_6TM_MsbA_like"/>
    <property type="match status" value="1"/>
</dbReference>
<organism evidence="10 11">
    <name type="scientific">candidate division KD3-62 bacterium DG_56</name>
    <dbReference type="NCBI Taxonomy" id="1704032"/>
    <lineage>
        <taxon>Bacteria</taxon>
        <taxon>candidate division KD3-62</taxon>
    </lineage>
</organism>
<evidence type="ECO:0000256" key="1">
    <source>
        <dbReference type="ARBA" id="ARBA00004651"/>
    </source>
</evidence>
<dbReference type="AlphaFoldDB" id="A0A0S7XQF5"/>
<protein>
    <recommendedName>
        <fullName evidence="12">ABC transporter ATP-binding protein</fullName>
    </recommendedName>
</protein>
<dbReference type="CDD" id="cd03251">
    <property type="entry name" value="ABCC_MsbA"/>
    <property type="match status" value="1"/>
</dbReference>
<dbReference type="InterPro" id="IPR036640">
    <property type="entry name" value="ABC1_TM_sf"/>
</dbReference>
<dbReference type="PROSITE" id="PS50893">
    <property type="entry name" value="ABC_TRANSPORTER_2"/>
    <property type="match status" value="1"/>
</dbReference>
<dbReference type="Pfam" id="PF00664">
    <property type="entry name" value="ABC_membrane"/>
    <property type="match status" value="1"/>
</dbReference>
<feature type="domain" description="ABC transmembrane type-1" evidence="9">
    <location>
        <begin position="21"/>
        <end position="276"/>
    </location>
</feature>
<dbReference type="Proteomes" id="UP000052020">
    <property type="component" value="Unassembled WGS sequence"/>
</dbReference>
<dbReference type="InterPro" id="IPR017871">
    <property type="entry name" value="ABC_transporter-like_CS"/>
</dbReference>
<dbReference type="PROSITE" id="PS00211">
    <property type="entry name" value="ABC_TRANSPORTER_1"/>
    <property type="match status" value="1"/>
</dbReference>
<dbReference type="GO" id="GO:0005524">
    <property type="term" value="F:ATP binding"/>
    <property type="evidence" value="ECO:0007669"/>
    <property type="project" value="UniProtKB-KW"/>
</dbReference>
<evidence type="ECO:0008006" key="12">
    <source>
        <dbReference type="Google" id="ProtNLM"/>
    </source>
</evidence>
<dbReference type="GO" id="GO:0140359">
    <property type="term" value="F:ABC-type transporter activity"/>
    <property type="evidence" value="ECO:0007669"/>
    <property type="project" value="InterPro"/>
</dbReference>
<reference evidence="10 11" key="1">
    <citation type="journal article" date="2015" name="Microbiome">
        <title>Genomic resolution of linkages in carbon, nitrogen, and sulfur cycling among widespread estuary sediment bacteria.</title>
        <authorList>
            <person name="Baker B.J."/>
            <person name="Lazar C.S."/>
            <person name="Teske A.P."/>
            <person name="Dick G.J."/>
        </authorList>
    </citation>
    <scope>NUCLEOTIDE SEQUENCE [LARGE SCALE GENOMIC DNA]</scope>
    <source>
        <strain evidence="10">DG_56</strain>
    </source>
</reference>
<keyword evidence="4" id="KW-0067">ATP-binding</keyword>
<evidence type="ECO:0000256" key="6">
    <source>
        <dbReference type="ARBA" id="ARBA00023136"/>
    </source>
</evidence>
<dbReference type="Pfam" id="PF00005">
    <property type="entry name" value="ABC_tran"/>
    <property type="match status" value="1"/>
</dbReference>
<evidence type="ECO:0000256" key="2">
    <source>
        <dbReference type="ARBA" id="ARBA00022692"/>
    </source>
</evidence>
<dbReference type="SUPFAM" id="SSF52540">
    <property type="entry name" value="P-loop containing nucleoside triphosphate hydrolases"/>
    <property type="match status" value="1"/>
</dbReference>
<evidence type="ECO:0000259" key="9">
    <source>
        <dbReference type="PROSITE" id="PS50929"/>
    </source>
</evidence>
<dbReference type="Gene3D" id="3.40.50.300">
    <property type="entry name" value="P-loop containing nucleotide triphosphate hydrolases"/>
    <property type="match status" value="1"/>
</dbReference>
<dbReference type="SUPFAM" id="SSF90123">
    <property type="entry name" value="ABC transporter transmembrane region"/>
    <property type="match status" value="1"/>
</dbReference>
<dbReference type="InterPro" id="IPR039421">
    <property type="entry name" value="Type_1_exporter"/>
</dbReference>
<name>A0A0S7XQF5_9BACT</name>
<dbReference type="GO" id="GO:0016887">
    <property type="term" value="F:ATP hydrolysis activity"/>
    <property type="evidence" value="ECO:0007669"/>
    <property type="project" value="InterPro"/>
</dbReference>
<proteinExistence type="predicted"/>
<evidence type="ECO:0000313" key="11">
    <source>
        <dbReference type="Proteomes" id="UP000052020"/>
    </source>
</evidence>
<dbReference type="SMART" id="SM00382">
    <property type="entry name" value="AAA"/>
    <property type="match status" value="1"/>
</dbReference>
<dbReference type="InterPro" id="IPR003439">
    <property type="entry name" value="ABC_transporter-like_ATP-bd"/>
</dbReference>
<dbReference type="GO" id="GO:0034040">
    <property type="term" value="F:ATPase-coupled lipid transmembrane transporter activity"/>
    <property type="evidence" value="ECO:0007669"/>
    <property type="project" value="TreeGrafter"/>
</dbReference>
<evidence type="ECO:0000256" key="4">
    <source>
        <dbReference type="ARBA" id="ARBA00022840"/>
    </source>
</evidence>
<evidence type="ECO:0000259" key="8">
    <source>
        <dbReference type="PROSITE" id="PS50893"/>
    </source>
</evidence>